<dbReference type="Proteomes" id="UP001165085">
    <property type="component" value="Unassembled WGS sequence"/>
</dbReference>
<feature type="region of interest" description="Disordered" evidence="11">
    <location>
        <begin position="526"/>
        <end position="647"/>
    </location>
</feature>
<keyword evidence="10" id="KW-0175">Coiled coil</keyword>
<feature type="coiled-coil region" evidence="10">
    <location>
        <begin position="117"/>
        <end position="148"/>
    </location>
</feature>
<evidence type="ECO:0000256" key="3">
    <source>
        <dbReference type="ARBA" id="ARBA00022517"/>
    </source>
</evidence>
<evidence type="ECO:0000313" key="13">
    <source>
        <dbReference type="EMBL" id="GMH83471.1"/>
    </source>
</evidence>
<dbReference type="GO" id="GO:0000470">
    <property type="term" value="P:maturation of LSU-rRNA"/>
    <property type="evidence" value="ECO:0007669"/>
    <property type="project" value="TreeGrafter"/>
</dbReference>
<proteinExistence type="inferred from homology"/>
<feature type="region of interest" description="Disordered" evidence="11">
    <location>
        <begin position="23"/>
        <end position="116"/>
    </location>
</feature>
<keyword evidence="5 9" id="KW-0808">Transferase</keyword>
<keyword evidence="7 9" id="KW-0694">RNA-binding</keyword>
<comment type="subcellular location">
    <subcellularLocation>
        <location evidence="1">Nucleus</location>
        <location evidence="1">Nucleolus</location>
    </subcellularLocation>
</comment>
<keyword evidence="6 9" id="KW-0949">S-adenosyl-L-methionine</keyword>
<dbReference type="InterPro" id="IPR011023">
    <property type="entry name" value="Nop2p"/>
</dbReference>
<evidence type="ECO:0000256" key="4">
    <source>
        <dbReference type="ARBA" id="ARBA00022603"/>
    </source>
</evidence>
<feature type="compositionally biased region" description="Basic residues" evidence="11">
    <location>
        <begin position="610"/>
        <end position="619"/>
    </location>
</feature>
<evidence type="ECO:0000256" key="9">
    <source>
        <dbReference type="PROSITE-ProRule" id="PRU01023"/>
    </source>
</evidence>
<dbReference type="PANTHER" id="PTHR22807">
    <property type="entry name" value="NOP2 YEAST -RELATED NOL1/NOP2/FMU SUN DOMAIN-CONTAINING"/>
    <property type="match status" value="1"/>
</dbReference>
<feature type="compositionally biased region" description="Low complexity" evidence="11">
    <location>
        <begin position="69"/>
        <end position="84"/>
    </location>
</feature>
<feature type="active site" description="Nucleophile" evidence="9">
    <location>
        <position position="452"/>
    </location>
</feature>
<dbReference type="SUPFAM" id="SSF53335">
    <property type="entry name" value="S-adenosyl-L-methionine-dependent methyltransferases"/>
    <property type="match status" value="1"/>
</dbReference>
<keyword evidence="14" id="KW-1185">Reference proteome</keyword>
<dbReference type="PRINTS" id="PR02012">
    <property type="entry name" value="RCMTNOP2"/>
</dbReference>
<dbReference type="InterPro" id="IPR029063">
    <property type="entry name" value="SAM-dependent_MTases_sf"/>
</dbReference>
<dbReference type="InterPro" id="IPR001678">
    <property type="entry name" value="MeTrfase_RsmB-F_NOP2_dom"/>
</dbReference>
<dbReference type="InterPro" id="IPR023273">
    <property type="entry name" value="RCMT_NOP2"/>
</dbReference>
<reference evidence="14" key="1">
    <citation type="journal article" date="2023" name="Commun. Biol.">
        <title>Genome analysis of Parmales, the sister group of diatoms, reveals the evolutionary specialization of diatoms from phago-mixotrophs to photoautotrophs.</title>
        <authorList>
            <person name="Ban H."/>
            <person name="Sato S."/>
            <person name="Yoshikawa S."/>
            <person name="Yamada K."/>
            <person name="Nakamura Y."/>
            <person name="Ichinomiya M."/>
            <person name="Sato N."/>
            <person name="Blanc-Mathieu R."/>
            <person name="Endo H."/>
            <person name="Kuwata A."/>
            <person name="Ogata H."/>
        </authorList>
    </citation>
    <scope>NUCLEOTIDE SEQUENCE [LARGE SCALE GENOMIC DNA]</scope>
    <source>
        <strain evidence="14">NIES 3701</strain>
    </source>
</reference>
<dbReference type="PRINTS" id="PR02008">
    <property type="entry name" value="RCMTFAMILY"/>
</dbReference>
<keyword evidence="4 9" id="KW-0489">Methyltransferase</keyword>
<dbReference type="NCBIfam" id="TIGR00446">
    <property type="entry name" value="nop2p"/>
    <property type="match status" value="1"/>
</dbReference>
<feature type="compositionally biased region" description="Acidic residues" evidence="11">
    <location>
        <begin position="582"/>
        <end position="596"/>
    </location>
</feature>
<evidence type="ECO:0000313" key="14">
    <source>
        <dbReference type="Proteomes" id="UP001165085"/>
    </source>
</evidence>
<accession>A0A9W7B3T6</accession>
<dbReference type="GO" id="GO:0005730">
    <property type="term" value="C:nucleolus"/>
    <property type="evidence" value="ECO:0007669"/>
    <property type="project" value="UniProtKB-SubCell"/>
</dbReference>
<keyword evidence="3" id="KW-0690">Ribosome biogenesis</keyword>
<feature type="binding site" evidence="9">
    <location>
        <begin position="327"/>
        <end position="333"/>
    </location>
    <ligand>
        <name>S-adenosyl-L-methionine</name>
        <dbReference type="ChEBI" id="CHEBI:59789"/>
    </ligand>
</feature>
<dbReference type="InterPro" id="IPR023267">
    <property type="entry name" value="RCMT"/>
</dbReference>
<dbReference type="Gene3D" id="3.30.70.1170">
    <property type="entry name" value="Sun protein, domain 3"/>
    <property type="match status" value="1"/>
</dbReference>
<feature type="binding site" evidence="9">
    <location>
        <position position="395"/>
    </location>
    <ligand>
        <name>S-adenosyl-L-methionine</name>
        <dbReference type="ChEBI" id="CHEBI:59789"/>
    </ligand>
</feature>
<feature type="compositionally biased region" description="Basic and acidic residues" evidence="11">
    <location>
        <begin position="597"/>
        <end position="609"/>
    </location>
</feature>
<keyword evidence="8" id="KW-0539">Nucleus</keyword>
<dbReference type="Gene3D" id="3.40.50.150">
    <property type="entry name" value="Vaccinia Virus protein VP39"/>
    <property type="match status" value="1"/>
</dbReference>
<dbReference type="FunFam" id="3.30.70.1170:FF:000001">
    <property type="entry name" value="Ribosomal RNA methyltransferase Nop2"/>
    <property type="match status" value="1"/>
</dbReference>
<evidence type="ECO:0000256" key="7">
    <source>
        <dbReference type="ARBA" id="ARBA00022884"/>
    </source>
</evidence>
<dbReference type="GO" id="GO:0070475">
    <property type="term" value="P:rRNA base methylation"/>
    <property type="evidence" value="ECO:0007669"/>
    <property type="project" value="TreeGrafter"/>
</dbReference>
<name>A0A9W7B3T6_9STRA</name>
<protein>
    <recommendedName>
        <fullName evidence="12">SAM-dependent MTase RsmB/NOP-type domain-containing protein</fullName>
    </recommendedName>
</protein>
<evidence type="ECO:0000256" key="10">
    <source>
        <dbReference type="SAM" id="Coils"/>
    </source>
</evidence>
<feature type="compositionally biased region" description="Basic residues" evidence="11">
    <location>
        <begin position="35"/>
        <end position="50"/>
    </location>
</feature>
<comment type="caution">
    <text evidence="13">The sequence shown here is derived from an EMBL/GenBank/DDBJ whole genome shotgun (WGS) entry which is preliminary data.</text>
</comment>
<dbReference type="PROSITE" id="PS51686">
    <property type="entry name" value="SAM_MT_RSMB_NOP"/>
    <property type="match status" value="1"/>
</dbReference>
<dbReference type="GO" id="GO:0009383">
    <property type="term" value="F:rRNA (cytosine-C5-)-methyltransferase activity"/>
    <property type="evidence" value="ECO:0007669"/>
    <property type="project" value="TreeGrafter"/>
</dbReference>
<dbReference type="InterPro" id="IPR049560">
    <property type="entry name" value="MeTrfase_RsmB-F_NOP2_cat"/>
</dbReference>
<evidence type="ECO:0000256" key="8">
    <source>
        <dbReference type="ARBA" id="ARBA00023242"/>
    </source>
</evidence>
<dbReference type="PROSITE" id="PS01153">
    <property type="entry name" value="NOL1_NOP2_SUN"/>
    <property type="match status" value="1"/>
</dbReference>
<evidence type="ECO:0000256" key="6">
    <source>
        <dbReference type="ARBA" id="ARBA00022691"/>
    </source>
</evidence>
<dbReference type="Pfam" id="PF01189">
    <property type="entry name" value="Methyltr_RsmB-F"/>
    <property type="match status" value="1"/>
</dbReference>
<feature type="compositionally biased region" description="Acidic residues" evidence="11">
    <location>
        <begin position="532"/>
        <end position="564"/>
    </location>
</feature>
<feature type="binding site" evidence="9">
    <location>
        <position position="351"/>
    </location>
    <ligand>
        <name>S-adenosyl-L-methionine</name>
        <dbReference type="ChEBI" id="CHEBI:59789"/>
    </ligand>
</feature>
<sequence length="647" mass="72609">MGKIYFPENMVIYKFLLSSPQPSSYVTMAKETTNKRKASRAPSSKKKKVVKPPTPPSSPGASDDEVDSGSEVGDSDAASSSASGDEMKKFTDSNNKWLKMKGDTSGSDSDSDSEASISQIERDAMILDKEKEEEAKEFEQDLQRQRQDQTKIFHLPTQEELEEDEDRVVPPTEIRERVEEIIEVMQDFKRRREEGRSRSEYMDQLECDLSEYFGYLPELIGLFLKMFSPSEALEFLDASDKPRPLVIRTNTLKARRKDLAQALIKRGVNLDPLANWSKVGLKIYESTVPIGATPEYLSGHYMLQSAASMCPVMALEPQPGEKVLDMSSAPGGKTSYIAQLMKNQGIIVANDLKVERQKATVGNLHRLGVKNVITCCNDGKNFPKVMGNFDRVLLDAPCSGLGVISRDQSIKVQRTVKDIERTAHLQKELLLAGIDSLNAKSKTGGIMVYSTCSVSVQENEQVVQYILGKRDVKLLDTNLKHGKPGFQRYQERRFHPSMQLTRRFYPHTHNMDGFFVAKFQKLSNKERVPQGEEAEEEVSASDDDDDEGVQMDVEVSDSESDVEVSSEKKALRAKFMSGVVLPEDDESLDSDEEEAKEEAPPKKQRWEKIKKGKKKKQEKGKKEPKSKQVAGKPKGKEQGGGKKKEKK</sequence>
<dbReference type="AlphaFoldDB" id="A0A9W7B3T6"/>
<feature type="compositionally biased region" description="Low complexity" evidence="11">
    <location>
        <begin position="103"/>
        <end position="116"/>
    </location>
</feature>
<evidence type="ECO:0000256" key="5">
    <source>
        <dbReference type="ARBA" id="ARBA00022679"/>
    </source>
</evidence>
<dbReference type="EMBL" id="BRXY01000281">
    <property type="protein sequence ID" value="GMH83471.1"/>
    <property type="molecule type" value="Genomic_DNA"/>
</dbReference>
<dbReference type="InterPro" id="IPR018314">
    <property type="entry name" value="RsmB/NOL1/NOP2-like_CS"/>
</dbReference>
<organism evidence="13 14">
    <name type="scientific">Triparma strigata</name>
    <dbReference type="NCBI Taxonomy" id="1606541"/>
    <lineage>
        <taxon>Eukaryota</taxon>
        <taxon>Sar</taxon>
        <taxon>Stramenopiles</taxon>
        <taxon>Ochrophyta</taxon>
        <taxon>Bolidophyceae</taxon>
        <taxon>Parmales</taxon>
        <taxon>Triparmaceae</taxon>
        <taxon>Triparma</taxon>
    </lineage>
</organism>
<evidence type="ECO:0000259" key="12">
    <source>
        <dbReference type="PROSITE" id="PS51686"/>
    </source>
</evidence>
<feature type="compositionally biased region" description="Basic and acidic residues" evidence="11">
    <location>
        <begin position="634"/>
        <end position="647"/>
    </location>
</feature>
<dbReference type="GO" id="GO:0003723">
    <property type="term" value="F:RNA binding"/>
    <property type="evidence" value="ECO:0007669"/>
    <property type="project" value="UniProtKB-UniRule"/>
</dbReference>
<dbReference type="PANTHER" id="PTHR22807:SF30">
    <property type="entry name" value="28S RRNA (CYTOSINE(4447)-C(5))-METHYLTRANSFERASE-RELATED"/>
    <property type="match status" value="1"/>
</dbReference>
<comment type="similarity">
    <text evidence="2 9">Belongs to the class I-like SAM-binding methyltransferase superfamily. RsmB/NOP family.</text>
</comment>
<evidence type="ECO:0000256" key="11">
    <source>
        <dbReference type="SAM" id="MobiDB-lite"/>
    </source>
</evidence>
<evidence type="ECO:0000256" key="1">
    <source>
        <dbReference type="ARBA" id="ARBA00004604"/>
    </source>
</evidence>
<dbReference type="OrthoDB" id="427002at2759"/>
<gene>
    <name evidence="13" type="ORF">TrST_g448</name>
</gene>
<feature type="binding site" evidence="9">
    <location>
        <position position="378"/>
    </location>
    <ligand>
        <name>S-adenosyl-L-methionine</name>
        <dbReference type="ChEBI" id="CHEBI:59789"/>
    </ligand>
</feature>
<feature type="domain" description="SAM-dependent MTase RsmB/NOP-type" evidence="12">
    <location>
        <begin position="235"/>
        <end position="522"/>
    </location>
</feature>
<evidence type="ECO:0000256" key="2">
    <source>
        <dbReference type="ARBA" id="ARBA00007494"/>
    </source>
</evidence>